<feature type="compositionally biased region" description="Basic residues" evidence="1">
    <location>
        <begin position="1"/>
        <end position="14"/>
    </location>
</feature>
<evidence type="ECO:0000313" key="2">
    <source>
        <dbReference type="EMBL" id="GAA3676034.1"/>
    </source>
</evidence>
<gene>
    <name evidence="2" type="ORF">GCM10022224_045360</name>
</gene>
<keyword evidence="3" id="KW-1185">Reference proteome</keyword>
<organism evidence="2 3">
    <name type="scientific">Nonomuraea antimicrobica</name>
    <dbReference type="NCBI Taxonomy" id="561173"/>
    <lineage>
        <taxon>Bacteria</taxon>
        <taxon>Bacillati</taxon>
        <taxon>Actinomycetota</taxon>
        <taxon>Actinomycetes</taxon>
        <taxon>Streptosporangiales</taxon>
        <taxon>Streptosporangiaceae</taxon>
        <taxon>Nonomuraea</taxon>
    </lineage>
</organism>
<evidence type="ECO:0000256" key="1">
    <source>
        <dbReference type="SAM" id="MobiDB-lite"/>
    </source>
</evidence>
<comment type="caution">
    <text evidence="2">The sequence shown here is derived from an EMBL/GenBank/DDBJ whole genome shotgun (WGS) entry which is preliminary data.</text>
</comment>
<dbReference type="EMBL" id="BAAAZP010000087">
    <property type="protein sequence ID" value="GAA3676034.1"/>
    <property type="molecule type" value="Genomic_DNA"/>
</dbReference>
<reference evidence="3" key="1">
    <citation type="journal article" date="2019" name="Int. J. Syst. Evol. Microbiol.">
        <title>The Global Catalogue of Microorganisms (GCM) 10K type strain sequencing project: providing services to taxonomists for standard genome sequencing and annotation.</title>
        <authorList>
            <consortium name="The Broad Institute Genomics Platform"/>
            <consortium name="The Broad Institute Genome Sequencing Center for Infectious Disease"/>
            <person name="Wu L."/>
            <person name="Ma J."/>
        </authorList>
    </citation>
    <scope>NUCLEOTIDE SEQUENCE [LARGE SCALE GENOMIC DNA]</scope>
    <source>
        <strain evidence="3">JCM 16904</strain>
    </source>
</reference>
<sequence length="83" mass="9514">MVVSRRCRTPRYHIGRANETIRKPARAAPTRQGPQEMPERDHVHAPLHLYDPSFPAAGLTVIRTMVTERWTDITVGERTVTPR</sequence>
<name>A0ABP7C0V5_9ACTN</name>
<accession>A0ABP7C0V5</accession>
<dbReference type="Proteomes" id="UP001500902">
    <property type="component" value="Unassembled WGS sequence"/>
</dbReference>
<proteinExistence type="predicted"/>
<protein>
    <submittedName>
        <fullName evidence="2">Uncharacterized protein</fullName>
    </submittedName>
</protein>
<evidence type="ECO:0000313" key="3">
    <source>
        <dbReference type="Proteomes" id="UP001500902"/>
    </source>
</evidence>
<feature type="region of interest" description="Disordered" evidence="1">
    <location>
        <begin position="1"/>
        <end position="39"/>
    </location>
</feature>